<proteinExistence type="predicted"/>
<accession>A0A517PZ93</accession>
<evidence type="ECO:0000313" key="3">
    <source>
        <dbReference type="Proteomes" id="UP000320421"/>
    </source>
</evidence>
<reference evidence="2 3" key="1">
    <citation type="submission" date="2019-02" db="EMBL/GenBank/DDBJ databases">
        <title>Deep-cultivation of Planctomycetes and their phenomic and genomic characterization uncovers novel biology.</title>
        <authorList>
            <person name="Wiegand S."/>
            <person name="Jogler M."/>
            <person name="Boedeker C."/>
            <person name="Pinto D."/>
            <person name="Vollmers J."/>
            <person name="Rivas-Marin E."/>
            <person name="Kohn T."/>
            <person name="Peeters S.H."/>
            <person name="Heuer A."/>
            <person name="Rast P."/>
            <person name="Oberbeckmann S."/>
            <person name="Bunk B."/>
            <person name="Jeske O."/>
            <person name="Meyerdierks A."/>
            <person name="Storesund J.E."/>
            <person name="Kallscheuer N."/>
            <person name="Luecker S."/>
            <person name="Lage O.M."/>
            <person name="Pohl T."/>
            <person name="Merkel B.J."/>
            <person name="Hornburger P."/>
            <person name="Mueller R.-W."/>
            <person name="Bruemmer F."/>
            <person name="Labrenz M."/>
            <person name="Spormann A.M."/>
            <person name="Op den Camp H."/>
            <person name="Overmann J."/>
            <person name="Amann R."/>
            <person name="Jetten M.S.M."/>
            <person name="Mascher T."/>
            <person name="Medema M.H."/>
            <person name="Devos D.P."/>
            <person name="Kaster A.-K."/>
            <person name="Ovreas L."/>
            <person name="Rohde M."/>
            <person name="Galperin M.Y."/>
            <person name="Jogler C."/>
        </authorList>
    </citation>
    <scope>NUCLEOTIDE SEQUENCE [LARGE SCALE GENOMIC DNA]</scope>
    <source>
        <strain evidence="2 3">HG66A1</strain>
    </source>
</reference>
<gene>
    <name evidence="2" type="ORF">HG66A1_65340</name>
</gene>
<keyword evidence="1" id="KW-0812">Transmembrane</keyword>
<keyword evidence="1" id="KW-1133">Transmembrane helix</keyword>
<feature type="transmembrane region" description="Helical" evidence="1">
    <location>
        <begin position="20"/>
        <end position="38"/>
    </location>
</feature>
<evidence type="ECO:0000313" key="2">
    <source>
        <dbReference type="EMBL" id="QDT24699.1"/>
    </source>
</evidence>
<keyword evidence="3" id="KW-1185">Reference proteome</keyword>
<dbReference type="AlphaFoldDB" id="A0A517PZ93"/>
<protein>
    <submittedName>
        <fullName evidence="2">Uncharacterized protein</fullName>
    </submittedName>
</protein>
<organism evidence="2 3">
    <name type="scientific">Gimesia chilikensis</name>
    <dbReference type="NCBI Taxonomy" id="2605989"/>
    <lineage>
        <taxon>Bacteria</taxon>
        <taxon>Pseudomonadati</taxon>
        <taxon>Planctomycetota</taxon>
        <taxon>Planctomycetia</taxon>
        <taxon>Planctomycetales</taxon>
        <taxon>Planctomycetaceae</taxon>
        <taxon>Gimesia</taxon>
    </lineage>
</organism>
<dbReference type="Proteomes" id="UP000320421">
    <property type="component" value="Chromosome"/>
</dbReference>
<dbReference type="EMBL" id="CP036266">
    <property type="protein sequence ID" value="QDT24699.1"/>
    <property type="molecule type" value="Genomic_DNA"/>
</dbReference>
<evidence type="ECO:0000256" key="1">
    <source>
        <dbReference type="SAM" id="Phobius"/>
    </source>
</evidence>
<keyword evidence="1" id="KW-0472">Membrane</keyword>
<name>A0A517PZ93_9PLAN</name>
<sequence length="219" mass="25219">MKSFSQQLVHDLKVSWQKTLMLGLLLLVGLYFWIPPLYRAMRGTSAPELTPAKVSPAPIPQRPPVETEMSFTQLDPKETTLHSWEQFDSLMHTDPLVQSVQMGAIQRNPFEVNRDQFSPPILFAEEPPETEPKQVQVEKQEPEIKALPDEIVLTTTIIGKFRKAAMINKKLYYEGKPFQYDNVTYVLERVADRSVILRQGDQTFELKIQNDPSAFIKFE</sequence>